<dbReference type="AlphaFoldDB" id="M1KBF8"/>
<organism evidence="2">
    <name type="scientific">Encephalitozoon cuniculi</name>
    <name type="common">Microsporidian parasite</name>
    <dbReference type="NCBI Taxonomy" id="6035"/>
    <lineage>
        <taxon>Eukaryota</taxon>
        <taxon>Fungi</taxon>
        <taxon>Fungi incertae sedis</taxon>
        <taxon>Microsporidia</taxon>
        <taxon>Unikaryonidae</taxon>
        <taxon>Encephalitozoon</taxon>
    </lineage>
</organism>
<evidence type="ECO:0000256" key="1">
    <source>
        <dbReference type="SAM" id="Coils"/>
    </source>
</evidence>
<feature type="coiled-coil region" evidence="1">
    <location>
        <begin position="48"/>
        <end position="75"/>
    </location>
</feature>
<reference evidence="2" key="1">
    <citation type="journal article" date="2013" name="Eukaryot. Cell">
        <title>Extremely Reduced Levels of Heterozygosity in the Vertebrate Pathogen Encephalitozoon cuniculi.</title>
        <authorList>
            <person name="Selman M."/>
            <person name="Sak B."/>
            <person name="Kvac M."/>
            <person name="Farinelli L."/>
            <person name="Weiss L.M."/>
            <person name="Corradi N."/>
        </authorList>
    </citation>
    <scope>NUCLEOTIDE SEQUENCE</scope>
</reference>
<keyword evidence="1" id="KW-0175">Coiled coil</keyword>
<accession>M1KBF8</accession>
<name>M1KBF8_ENCCN</name>
<proteinExistence type="predicted"/>
<dbReference type="OMA" id="YTMFTSA"/>
<gene>
    <name evidence="2" type="ORF">ECU09_1270</name>
</gene>
<dbReference type="EMBL" id="KC513621">
    <property type="protein sequence ID" value="AGE96510.1"/>
    <property type="molecule type" value="Genomic_DNA"/>
</dbReference>
<dbReference type="VEuPathDB" id="MicrosporidiaDB:AEWR_091250"/>
<protein>
    <submittedName>
        <fullName evidence="2">Uncharacterized protein</fullName>
    </submittedName>
</protein>
<dbReference type="VEuPathDB" id="MicrosporidiaDB:AEWQ_091270"/>
<dbReference type="VEuPathDB" id="MicrosporidiaDB:M970_091250"/>
<evidence type="ECO:0000313" key="2">
    <source>
        <dbReference type="EMBL" id="AGE96510.1"/>
    </source>
</evidence>
<dbReference type="VEuPathDB" id="MicrosporidiaDB:ECU09_1270"/>
<sequence length="337" mass="38700">MKGAVSADPGMCHGDGIQGWSGESEHLNYGEIERRRKEKVDKLAYRLLAEREKANKSIEEELQRLFDEERSLVEDVSTDVLFEEAQGHGSAALGDPGPSTDIQNETTETQTPCLTNIPFSDELVSRFILSRAYVSIEENIGREKLVMPKIVQTQTKIQINKRLTQVSGRTGQVKKIFNVLEEYSHSYVFIETFVLKIIEQGRLQVSSCPGSYREFAELFCRFYSPELMEYFRVILFTKDASASTIKGIYGIYFGVLEIQENSDEAWFFIASVLNSRQNELSCYVVECFFSILGDLLFRVCRTPFFKLVEYVKKYYFAEMSNEPCRIRLSSIFARYGM</sequence>
<dbReference type="VEuPathDB" id="MicrosporidiaDB:AEWD_091280"/>